<dbReference type="PROSITE" id="PS00625">
    <property type="entry name" value="RCC1_1"/>
    <property type="match status" value="1"/>
</dbReference>
<dbReference type="RefSeq" id="XP_054856053.1">
    <property type="nucleotide sequence ID" value="XM_055000078.1"/>
</dbReference>
<dbReference type="KEGG" id="emc:129343703"/>
<dbReference type="Pfam" id="PF25390">
    <property type="entry name" value="WD40_RLD"/>
    <property type="match status" value="1"/>
</dbReference>
<evidence type="ECO:0000256" key="2">
    <source>
        <dbReference type="ARBA" id="ARBA00022737"/>
    </source>
</evidence>
<keyword evidence="2" id="KW-0677">Repeat</keyword>
<dbReference type="InterPro" id="IPR000408">
    <property type="entry name" value="Reg_chr_condens"/>
</dbReference>
<accession>A0AA97KHA7</accession>
<evidence type="ECO:0000313" key="6">
    <source>
        <dbReference type="RefSeq" id="XP_054856050.1"/>
    </source>
</evidence>
<dbReference type="RefSeq" id="XP_054856050.1">
    <property type="nucleotide sequence ID" value="XM_055000075.1"/>
</dbReference>
<dbReference type="Gene3D" id="2.130.10.30">
    <property type="entry name" value="Regulator of chromosome condensation 1/beta-lactamase-inhibitor protein II"/>
    <property type="match status" value="1"/>
</dbReference>
<feature type="repeat" description="RCC1" evidence="3">
    <location>
        <begin position="368"/>
        <end position="421"/>
    </location>
</feature>
<evidence type="ECO:0000313" key="9">
    <source>
        <dbReference type="RefSeq" id="XP_054856053.1"/>
    </source>
</evidence>
<dbReference type="PANTHER" id="PTHR45982">
    <property type="entry name" value="REGULATOR OF CHROMOSOME CONDENSATION"/>
    <property type="match status" value="1"/>
</dbReference>
<keyword evidence="5" id="KW-1185">Reference proteome</keyword>
<dbReference type="AlphaFoldDB" id="A0AA97KHA7"/>
<dbReference type="Proteomes" id="UP001190640">
    <property type="component" value="Chromosome 15"/>
</dbReference>
<gene>
    <name evidence="6 7 8 9" type="primary">RCC1</name>
</gene>
<feature type="repeat" description="RCC1" evidence="3">
    <location>
        <begin position="263"/>
        <end position="316"/>
    </location>
</feature>
<dbReference type="PROSITE" id="PS00626">
    <property type="entry name" value="RCC1_2"/>
    <property type="match status" value="4"/>
</dbReference>
<dbReference type="PANTHER" id="PTHR45982:SF9">
    <property type="entry name" value="REGULATOR OF CHROMOSOME CONDENSATION"/>
    <property type="match status" value="1"/>
</dbReference>
<feature type="repeat" description="RCC1" evidence="3">
    <location>
        <begin position="317"/>
        <end position="367"/>
    </location>
</feature>
<dbReference type="PRINTS" id="PR00633">
    <property type="entry name" value="RCCNDNSATION"/>
</dbReference>
<dbReference type="RefSeq" id="XP_054856052.1">
    <property type="nucleotide sequence ID" value="XM_055000077.1"/>
</dbReference>
<name>A0AA97KHA7_EUBMA</name>
<feature type="repeat" description="RCC1" evidence="3">
    <location>
        <begin position="195"/>
        <end position="262"/>
    </location>
</feature>
<keyword evidence="1" id="KW-0344">Guanine-nucleotide releasing factor</keyword>
<dbReference type="InterPro" id="IPR009091">
    <property type="entry name" value="RCC1/BLIP-II"/>
</dbReference>
<dbReference type="SUPFAM" id="SSF50985">
    <property type="entry name" value="RCC1/BLIP-II"/>
    <property type="match status" value="1"/>
</dbReference>
<evidence type="ECO:0000313" key="8">
    <source>
        <dbReference type="RefSeq" id="XP_054856052.1"/>
    </source>
</evidence>
<feature type="repeat" description="RCC1" evidence="3">
    <location>
        <begin position="30"/>
        <end position="80"/>
    </location>
</feature>
<evidence type="ECO:0000313" key="5">
    <source>
        <dbReference type="Proteomes" id="UP001190640"/>
    </source>
</evidence>
<dbReference type="GeneID" id="129343703"/>
<proteinExistence type="predicted"/>
<dbReference type="InterPro" id="IPR051553">
    <property type="entry name" value="Ran_GTPase-activating"/>
</dbReference>
<organism evidence="5 6">
    <name type="scientific">Eublepharis macularius</name>
    <name type="common">Leopard gecko</name>
    <name type="synonym">Cyrtodactylus macularius</name>
    <dbReference type="NCBI Taxonomy" id="481883"/>
    <lineage>
        <taxon>Eukaryota</taxon>
        <taxon>Metazoa</taxon>
        <taxon>Chordata</taxon>
        <taxon>Craniata</taxon>
        <taxon>Vertebrata</taxon>
        <taxon>Euteleostomi</taxon>
        <taxon>Lepidosauria</taxon>
        <taxon>Squamata</taxon>
        <taxon>Bifurcata</taxon>
        <taxon>Gekkota</taxon>
        <taxon>Eublepharidae</taxon>
        <taxon>Eublepharinae</taxon>
        <taxon>Eublepharis</taxon>
    </lineage>
</organism>
<dbReference type="CTD" id="1104"/>
<dbReference type="RefSeq" id="XP_054856051.1">
    <property type="nucleotide sequence ID" value="XM_055000076.1"/>
</dbReference>
<protein>
    <submittedName>
        <fullName evidence="6 7">Regulator of chromosome condensation</fullName>
    </submittedName>
</protein>
<evidence type="ECO:0000313" key="7">
    <source>
        <dbReference type="RefSeq" id="XP_054856051.1"/>
    </source>
</evidence>
<feature type="repeat" description="RCC1" evidence="3">
    <location>
        <begin position="81"/>
        <end position="132"/>
    </location>
</feature>
<feature type="repeat" description="RCC1" evidence="3">
    <location>
        <begin position="133"/>
        <end position="194"/>
    </location>
</feature>
<evidence type="ECO:0000256" key="3">
    <source>
        <dbReference type="PROSITE-ProRule" id="PRU00235"/>
    </source>
</evidence>
<reference evidence="6 7" key="1">
    <citation type="submission" date="2025-04" db="UniProtKB">
        <authorList>
            <consortium name="RefSeq"/>
        </authorList>
    </citation>
    <scope>IDENTIFICATION</scope>
    <source>
        <tissue evidence="6 7">Blood</tissue>
    </source>
</reference>
<evidence type="ECO:0000259" key="4">
    <source>
        <dbReference type="Pfam" id="PF25390"/>
    </source>
</evidence>
<dbReference type="PROSITE" id="PS50012">
    <property type="entry name" value="RCC1_3"/>
    <property type="match status" value="7"/>
</dbReference>
<dbReference type="InterPro" id="IPR058923">
    <property type="entry name" value="RCC1-like_dom"/>
</dbReference>
<feature type="domain" description="RCC1-like" evidence="4">
    <location>
        <begin position="32"/>
        <end position="417"/>
    </location>
</feature>
<sequence>MPRKRVLEKDDALKAKRTKVTHRSHQTEPGLVLTLGQGDLGQLGLGPDILARKRPAVVQLPEKIIQAEAGGVHTVCLSEAGKIYTFGCNDEGALGRNTSEEGSDCVPGLVDLKEKVVQVSAGDSHTAALTEDGRVFIWGAFRDENGVIGLLAPAKGAEGLESSNGSSVPVELQLEAPIVKIASGSHHLALVSTEGHLYTCGCGDNGQLGRVPQIFTARGGRRGLERLLLPQPVSIKQRGSKTKGHIRDVFCGSYSTIAITQEGHVVGFGLSNYYQLGSQAIDTYFSPKILTAFKNSTRSWVEFSAGQHHTVCLDSEGTVYSLGRADYGMLGLGEGVEEKSTPTAIPGLAKSSSIACGERVGYAVTEDGRAFAWGMGSNLQLATGDEEDAWSPVQMSGQQLENRTILSVTGGGQHTVLLVKDQQS</sequence>
<evidence type="ECO:0000256" key="1">
    <source>
        <dbReference type="ARBA" id="ARBA00022658"/>
    </source>
</evidence>
<dbReference type="GO" id="GO:0005085">
    <property type="term" value="F:guanyl-nucleotide exchange factor activity"/>
    <property type="evidence" value="ECO:0007669"/>
    <property type="project" value="TreeGrafter"/>
</dbReference>
<dbReference type="GO" id="GO:0005737">
    <property type="term" value="C:cytoplasm"/>
    <property type="evidence" value="ECO:0007669"/>
    <property type="project" value="TreeGrafter"/>
</dbReference>